<dbReference type="Gene3D" id="3.40.30.10">
    <property type="entry name" value="Glutaredoxin"/>
    <property type="match status" value="1"/>
</dbReference>
<dbReference type="Pfam" id="PF13409">
    <property type="entry name" value="GST_N_2"/>
    <property type="match status" value="1"/>
</dbReference>
<dbReference type="Gene3D" id="1.20.1050.10">
    <property type="match status" value="1"/>
</dbReference>
<dbReference type="Pfam" id="PF13410">
    <property type="entry name" value="GST_C_2"/>
    <property type="match status" value="1"/>
</dbReference>
<dbReference type="CDD" id="cd03191">
    <property type="entry name" value="GST_C_Zeta"/>
    <property type="match status" value="1"/>
</dbReference>
<dbReference type="InterPro" id="IPR004045">
    <property type="entry name" value="Glutathione_S-Trfase_N"/>
</dbReference>
<sequence length="214" mass="24170">MKLYSYFRSSAAFRVRIALNLKGLAFEYLPVDLLKQEQKSESFMQYNPQGLVPALALDNGEVLAQSVAIIEWLEESRPEPALLPADILERARVRSMVNNICCDVHPLCNVSVTNHLKKEYNAKSADTLLWYTTWMHRGFSAIEQVLAKNKVLYSFGDTPGMADIFLAPQVYNARRFNIPLDDFPHLVRVVDNCMQLDAFAKAAPEAQPDCNLSS</sequence>
<dbReference type="InterPro" id="IPR040079">
    <property type="entry name" value="Glutathione_S-Trfase"/>
</dbReference>
<reference evidence="4" key="1">
    <citation type="submission" date="2019-02" db="EMBL/GenBank/DDBJ databases">
        <authorList>
            <person name="Li S.-H."/>
        </authorList>
    </citation>
    <scope>NUCLEOTIDE SEQUENCE</scope>
    <source>
        <strain evidence="4">IMCC8485</strain>
    </source>
</reference>
<proteinExistence type="inferred from homology"/>
<dbReference type="InterPro" id="IPR010987">
    <property type="entry name" value="Glutathione-S-Trfase_C-like"/>
</dbReference>
<accession>A0ABT3SSS9</accession>
<dbReference type="InterPro" id="IPR036249">
    <property type="entry name" value="Thioredoxin-like_sf"/>
</dbReference>
<dbReference type="PANTHER" id="PTHR42673">
    <property type="entry name" value="MALEYLACETOACETATE ISOMERASE"/>
    <property type="match status" value="1"/>
</dbReference>
<dbReference type="InterPro" id="IPR036282">
    <property type="entry name" value="Glutathione-S-Trfase_C_sf"/>
</dbReference>
<evidence type="ECO:0000259" key="3">
    <source>
        <dbReference type="PROSITE" id="PS50405"/>
    </source>
</evidence>
<evidence type="ECO:0000256" key="1">
    <source>
        <dbReference type="ARBA" id="ARBA00010007"/>
    </source>
</evidence>
<feature type="domain" description="GST C-terminal" evidence="3">
    <location>
        <begin position="86"/>
        <end position="212"/>
    </location>
</feature>
<dbReference type="PROSITE" id="PS50405">
    <property type="entry name" value="GST_CTER"/>
    <property type="match status" value="1"/>
</dbReference>
<evidence type="ECO:0000313" key="5">
    <source>
        <dbReference type="Proteomes" id="UP001143307"/>
    </source>
</evidence>
<dbReference type="SUPFAM" id="SSF47616">
    <property type="entry name" value="GST C-terminal domain-like"/>
    <property type="match status" value="1"/>
</dbReference>
<protein>
    <submittedName>
        <fullName evidence="4">Maleylacetoacetate isomerase</fullName>
        <ecNumber evidence="4">5.2.1.2</ecNumber>
    </submittedName>
</protein>
<dbReference type="RefSeq" id="WP_279252003.1">
    <property type="nucleotide sequence ID" value="NZ_SHNP01000002.1"/>
</dbReference>
<dbReference type="EC" id="5.2.1.2" evidence="4"/>
<dbReference type="InterPro" id="IPR005955">
    <property type="entry name" value="GST_Zeta"/>
</dbReference>
<dbReference type="CDD" id="cd03042">
    <property type="entry name" value="GST_N_Zeta"/>
    <property type="match status" value="1"/>
</dbReference>
<dbReference type="GO" id="GO:0016034">
    <property type="term" value="F:maleylacetoacetate isomerase activity"/>
    <property type="evidence" value="ECO:0007669"/>
    <property type="project" value="UniProtKB-EC"/>
</dbReference>
<dbReference type="EMBL" id="SHNP01000002">
    <property type="protein sequence ID" value="MCX2973043.1"/>
    <property type="molecule type" value="Genomic_DNA"/>
</dbReference>
<keyword evidence="5" id="KW-1185">Reference proteome</keyword>
<feature type="domain" description="GST N-terminal" evidence="2">
    <location>
        <begin position="1"/>
        <end position="81"/>
    </location>
</feature>
<dbReference type="NCBIfam" id="TIGR01262">
    <property type="entry name" value="maiA"/>
    <property type="match status" value="1"/>
</dbReference>
<gene>
    <name evidence="4" type="primary">maiA</name>
    <name evidence="4" type="ORF">EYC87_05515</name>
</gene>
<comment type="similarity">
    <text evidence="1">Belongs to the GST superfamily. Zeta family.</text>
</comment>
<dbReference type="PROSITE" id="PS50404">
    <property type="entry name" value="GST_NTER"/>
    <property type="match status" value="1"/>
</dbReference>
<dbReference type="InterPro" id="IPR034333">
    <property type="entry name" value="GST_Zeta_N"/>
</dbReference>
<organism evidence="4 5">
    <name type="scientific">Candidatus Seongchinamella marina</name>
    <dbReference type="NCBI Taxonomy" id="2518990"/>
    <lineage>
        <taxon>Bacteria</taxon>
        <taxon>Pseudomonadati</taxon>
        <taxon>Pseudomonadota</taxon>
        <taxon>Gammaproteobacteria</taxon>
        <taxon>Cellvibrionales</taxon>
        <taxon>Halieaceae</taxon>
        <taxon>Seongchinamella</taxon>
    </lineage>
</organism>
<dbReference type="PANTHER" id="PTHR42673:SF4">
    <property type="entry name" value="MALEYLACETOACETATE ISOMERASE"/>
    <property type="match status" value="1"/>
</dbReference>
<evidence type="ECO:0000259" key="2">
    <source>
        <dbReference type="PROSITE" id="PS50404"/>
    </source>
</evidence>
<evidence type="ECO:0000313" key="4">
    <source>
        <dbReference type="EMBL" id="MCX2973043.1"/>
    </source>
</evidence>
<dbReference type="Proteomes" id="UP001143307">
    <property type="component" value="Unassembled WGS sequence"/>
</dbReference>
<keyword evidence="4" id="KW-0413">Isomerase</keyword>
<dbReference type="SFLD" id="SFLDG00358">
    <property type="entry name" value="Main_(cytGST)"/>
    <property type="match status" value="1"/>
</dbReference>
<comment type="caution">
    <text evidence="4">The sequence shown here is derived from an EMBL/GenBank/DDBJ whole genome shotgun (WGS) entry which is preliminary data.</text>
</comment>
<dbReference type="SUPFAM" id="SSF52833">
    <property type="entry name" value="Thioredoxin-like"/>
    <property type="match status" value="1"/>
</dbReference>
<dbReference type="SFLD" id="SFLDS00019">
    <property type="entry name" value="Glutathione_Transferase_(cytos"/>
    <property type="match status" value="1"/>
</dbReference>
<dbReference type="InterPro" id="IPR034330">
    <property type="entry name" value="GST_Zeta_C"/>
</dbReference>
<name>A0ABT3SSS9_9GAMM</name>